<keyword evidence="3" id="KW-1185">Reference proteome</keyword>
<dbReference type="RefSeq" id="WP_085513270.1">
    <property type="nucleotide sequence ID" value="NZ_FXAP01000005.1"/>
</dbReference>
<dbReference type="InterPro" id="IPR038765">
    <property type="entry name" value="Papain-like_cys_pep_sf"/>
</dbReference>
<dbReference type="SMART" id="SM00460">
    <property type="entry name" value="TGc"/>
    <property type="match status" value="1"/>
</dbReference>
<dbReference type="PANTHER" id="PTHR33490">
    <property type="entry name" value="BLR5614 PROTEIN-RELATED"/>
    <property type="match status" value="1"/>
</dbReference>
<evidence type="ECO:0000313" key="2">
    <source>
        <dbReference type="EMBL" id="ROR82329.1"/>
    </source>
</evidence>
<dbReference type="Pfam" id="PF01841">
    <property type="entry name" value="Transglut_core"/>
    <property type="match status" value="1"/>
</dbReference>
<evidence type="ECO:0000259" key="1">
    <source>
        <dbReference type="SMART" id="SM00460"/>
    </source>
</evidence>
<keyword evidence="2" id="KW-0378">Hydrolase</keyword>
<comment type="caution">
    <text evidence="2">The sequence shown here is derived from an EMBL/GenBank/DDBJ whole genome shotgun (WGS) entry which is preliminary data.</text>
</comment>
<accession>A0A3N2C4B5</accession>
<feature type="domain" description="Transglutaminase-like" evidence="1">
    <location>
        <begin position="162"/>
        <end position="222"/>
    </location>
</feature>
<proteinExistence type="predicted"/>
<dbReference type="GO" id="GO:0008233">
    <property type="term" value="F:peptidase activity"/>
    <property type="evidence" value="ECO:0007669"/>
    <property type="project" value="UniProtKB-KW"/>
</dbReference>
<dbReference type="EMBL" id="RKHL01000001">
    <property type="protein sequence ID" value="ROR82329.1"/>
    <property type="molecule type" value="Genomic_DNA"/>
</dbReference>
<reference evidence="2 3" key="1">
    <citation type="submission" date="2018-11" db="EMBL/GenBank/DDBJ databases">
        <title>Sequencing the genomes of 1000 actinobacteria strains.</title>
        <authorList>
            <person name="Klenk H.-P."/>
        </authorList>
    </citation>
    <scope>NUCLEOTIDE SEQUENCE [LARGE SCALE GENOMIC DNA]</scope>
    <source>
        <strain evidence="2 3">DSM 14012</strain>
    </source>
</reference>
<dbReference type="GO" id="GO:0006508">
    <property type="term" value="P:proteolysis"/>
    <property type="evidence" value="ECO:0007669"/>
    <property type="project" value="UniProtKB-KW"/>
</dbReference>
<keyword evidence="2" id="KW-0645">Protease</keyword>
<dbReference type="InterPro" id="IPR002931">
    <property type="entry name" value="Transglutaminase-like"/>
</dbReference>
<dbReference type="PANTHER" id="PTHR33490:SF12">
    <property type="entry name" value="BLL5557 PROTEIN"/>
    <property type="match status" value="1"/>
</dbReference>
<sequence>MQRTLTASLDLRVHDRADLIFSIAAAGGTPLASERLQVHSSDGPCAVTEIVGPDDTRLHRVIAEPGRLQVDYEAVVVGQAVPRPVDTLETVTYLRPSRYCESDALFSLARSELGYLLEHRRLHEDGTVSGGLQVLPWVAAWVGRHLSYVSGSTTVSDSAVSTLAAGRGVCRDFAHLTIAMLRALDIPARYAAVYAPGLVPMDFHAVAEGFVDGAWHVVDATGLAPRQSLVRIATGRDAADVAWLSNHHGNVTVEDMRIDALIDVLPADDPVQAVVLA</sequence>
<dbReference type="Gene3D" id="2.60.40.2250">
    <property type="match status" value="1"/>
</dbReference>
<dbReference type="AlphaFoldDB" id="A0A3N2C4B5"/>
<dbReference type="Gene3D" id="3.10.620.30">
    <property type="match status" value="1"/>
</dbReference>
<protein>
    <submittedName>
        <fullName evidence="2">Transglutaminase-like putative cysteine protease</fullName>
    </submittedName>
</protein>
<organism evidence="2 3">
    <name type="scientific">Plantibacter flavus</name>
    <dbReference type="NCBI Taxonomy" id="150123"/>
    <lineage>
        <taxon>Bacteria</taxon>
        <taxon>Bacillati</taxon>
        <taxon>Actinomycetota</taxon>
        <taxon>Actinomycetes</taxon>
        <taxon>Micrococcales</taxon>
        <taxon>Microbacteriaceae</taxon>
        <taxon>Plantibacter</taxon>
    </lineage>
</organism>
<dbReference type="Proteomes" id="UP000266915">
    <property type="component" value="Unassembled WGS sequence"/>
</dbReference>
<dbReference type="SUPFAM" id="SSF54001">
    <property type="entry name" value="Cysteine proteinases"/>
    <property type="match status" value="1"/>
</dbReference>
<name>A0A3N2C4B5_9MICO</name>
<gene>
    <name evidence="2" type="ORF">EDD42_2417</name>
</gene>
<evidence type="ECO:0000313" key="3">
    <source>
        <dbReference type="Proteomes" id="UP000266915"/>
    </source>
</evidence>